<dbReference type="RefSeq" id="WP_269310777.1">
    <property type="nucleotide sequence ID" value="NZ_CP114052.1"/>
</dbReference>
<proteinExistence type="predicted"/>
<dbReference type="Gene3D" id="3.90.1530.10">
    <property type="entry name" value="Conserved hypothetical protein from pyrococcus furiosus pfu- 392566-001, ParB domain"/>
    <property type="match status" value="1"/>
</dbReference>
<dbReference type="EMBL" id="CP114052">
    <property type="protein sequence ID" value="WAW14116.1"/>
    <property type="molecule type" value="Genomic_DNA"/>
</dbReference>
<evidence type="ECO:0008006" key="3">
    <source>
        <dbReference type="Google" id="ProtNLM"/>
    </source>
</evidence>
<evidence type="ECO:0000313" key="1">
    <source>
        <dbReference type="EMBL" id="WAW14116.1"/>
    </source>
</evidence>
<reference evidence="1" key="1">
    <citation type="submission" date="2022-12" db="EMBL/GenBank/DDBJ databases">
        <title>Peptostreptococcus.</title>
        <authorList>
            <person name="Lee S.H."/>
        </authorList>
    </citation>
    <scope>NUCLEOTIDE SEQUENCE</scope>
    <source>
        <strain evidence="1">CBA3647</strain>
    </source>
</reference>
<dbReference type="Proteomes" id="UP001164187">
    <property type="component" value="Chromosome"/>
</dbReference>
<protein>
    <recommendedName>
        <fullName evidence="3">ParB/Sulfiredoxin domain-containing protein</fullName>
    </recommendedName>
</protein>
<evidence type="ECO:0000313" key="2">
    <source>
        <dbReference type="Proteomes" id="UP001164187"/>
    </source>
</evidence>
<dbReference type="SUPFAM" id="SSF110849">
    <property type="entry name" value="ParB/Sulfiredoxin"/>
    <property type="match status" value="1"/>
</dbReference>
<name>A0ABY7JNS1_9FIRM</name>
<dbReference type="InterPro" id="IPR036086">
    <property type="entry name" value="ParB/Sulfiredoxin_sf"/>
</dbReference>
<gene>
    <name evidence="1" type="ORF">O0R46_05785</name>
</gene>
<organism evidence="1 2">
    <name type="scientific">Peptostreptococcus equinus</name>
    <dbReference type="NCBI Taxonomy" id="3003601"/>
    <lineage>
        <taxon>Bacteria</taxon>
        <taxon>Bacillati</taxon>
        <taxon>Bacillota</taxon>
        <taxon>Clostridia</taxon>
        <taxon>Peptostreptococcales</taxon>
        <taxon>Peptostreptococcaceae</taxon>
        <taxon>Peptostreptococcus</taxon>
    </lineage>
</organism>
<sequence>MNNVEWNLPKLEKDEEFMFLIQPCSESAYTKLEESIVDDGCLSPITIWNGIIVDGHKRYDICKIWGIPFNLKQLQVYTKAEVYYQICSEQLKREDLTREMRKYLIGRAYQAEVEKNANLYVRSNEMKDSKSHPFIPPKAYNKQEISHKIGNTFHIAPGTVFKYETYTKIINSLRDKDLNLAENILSGKIRVSHENMVELNRLPAHEVKSLNQYITENSIAHINYAVIRQSLQWKYTYTEKSETRRRKQEPSKLAAIKKMPKYDPDSSLSSLVFTSPSWRSIIDRARIDTDFSKASKNTKEKVLYQLRLLKLSIKELEDIIKEDTTNGRPTELCAECSLRTDTNKEPGF</sequence>
<accession>A0ABY7JNS1</accession>
<keyword evidence="2" id="KW-1185">Reference proteome</keyword>